<accession>A0A7J6X793</accession>
<comment type="caution">
    <text evidence="2">The sequence shown here is derived from an EMBL/GenBank/DDBJ whole genome shotgun (WGS) entry which is preliminary data.</text>
</comment>
<organism evidence="2 3">
    <name type="scientific">Thalictrum thalictroides</name>
    <name type="common">Rue-anemone</name>
    <name type="synonym">Anemone thalictroides</name>
    <dbReference type="NCBI Taxonomy" id="46969"/>
    <lineage>
        <taxon>Eukaryota</taxon>
        <taxon>Viridiplantae</taxon>
        <taxon>Streptophyta</taxon>
        <taxon>Embryophyta</taxon>
        <taxon>Tracheophyta</taxon>
        <taxon>Spermatophyta</taxon>
        <taxon>Magnoliopsida</taxon>
        <taxon>Ranunculales</taxon>
        <taxon>Ranunculaceae</taxon>
        <taxon>Thalictroideae</taxon>
        <taxon>Thalictrum</taxon>
    </lineage>
</organism>
<dbReference type="AlphaFoldDB" id="A0A7J6X793"/>
<gene>
    <name evidence="2" type="ORF">FRX31_005654</name>
</gene>
<keyword evidence="3" id="KW-1185">Reference proteome</keyword>
<evidence type="ECO:0000256" key="1">
    <source>
        <dbReference type="SAM" id="MobiDB-lite"/>
    </source>
</evidence>
<name>A0A7J6X793_THATH</name>
<reference evidence="2 3" key="1">
    <citation type="submission" date="2020-06" db="EMBL/GenBank/DDBJ databases">
        <title>Transcriptomic and genomic resources for Thalictrum thalictroides and T. hernandezii: Facilitating candidate gene discovery in an emerging model plant lineage.</title>
        <authorList>
            <person name="Arias T."/>
            <person name="Riano-Pachon D.M."/>
            <person name="Di Stilio V.S."/>
        </authorList>
    </citation>
    <scope>NUCLEOTIDE SEQUENCE [LARGE SCALE GENOMIC DNA]</scope>
    <source>
        <strain evidence="3">cv. WT478/WT964</strain>
        <tissue evidence="2">Leaves</tissue>
    </source>
</reference>
<evidence type="ECO:0000313" key="2">
    <source>
        <dbReference type="EMBL" id="KAF5204758.1"/>
    </source>
</evidence>
<dbReference type="Proteomes" id="UP000554482">
    <property type="component" value="Unassembled WGS sequence"/>
</dbReference>
<sequence length="121" mass="13741">MWLPTAKITHQTIVDIADFGLLQCQKHRSIQLHHSPQPTSFINTSRTPHVPTSKTKIHQKQNPPFEEHSFLVEILSSNDFSHKRTSPFEFVGYKPLGIKGGIGTIGDYNSHVFLCFSERTV</sequence>
<proteinExistence type="predicted"/>
<evidence type="ECO:0000313" key="3">
    <source>
        <dbReference type="Proteomes" id="UP000554482"/>
    </source>
</evidence>
<feature type="compositionally biased region" description="Polar residues" evidence="1">
    <location>
        <begin position="35"/>
        <end position="54"/>
    </location>
</feature>
<dbReference type="EMBL" id="JABWDY010004999">
    <property type="protein sequence ID" value="KAF5204758.1"/>
    <property type="molecule type" value="Genomic_DNA"/>
</dbReference>
<protein>
    <submittedName>
        <fullName evidence="2">Uncharacterized protein</fullName>
    </submittedName>
</protein>
<feature type="region of interest" description="Disordered" evidence="1">
    <location>
        <begin position="35"/>
        <end position="57"/>
    </location>
</feature>